<evidence type="ECO:0000313" key="1">
    <source>
        <dbReference type="EMBL" id="RZT87537.1"/>
    </source>
</evidence>
<name>A0A4Q7UZF3_PSEST</name>
<organism evidence="1 2">
    <name type="scientific">Pseudonocardia sediminis</name>
    <dbReference type="NCBI Taxonomy" id="1397368"/>
    <lineage>
        <taxon>Bacteria</taxon>
        <taxon>Bacillati</taxon>
        <taxon>Actinomycetota</taxon>
        <taxon>Actinomycetes</taxon>
        <taxon>Pseudonocardiales</taxon>
        <taxon>Pseudonocardiaceae</taxon>
        <taxon>Pseudonocardia</taxon>
    </lineage>
</organism>
<gene>
    <name evidence="1" type="ORF">EV383_4462</name>
</gene>
<accession>A0A4Q7UZF3</accession>
<sequence>MSSDPHCEHCQPESDRAASALDWILRSVPEQYREDAAQALHDVGVPIEDLPADLRDDVRAFTSHHYSRGPM</sequence>
<comment type="caution">
    <text evidence="1">The sequence shown here is derived from an EMBL/GenBank/DDBJ whole genome shotgun (WGS) entry which is preliminary data.</text>
</comment>
<reference evidence="1 2" key="1">
    <citation type="submission" date="2019-02" db="EMBL/GenBank/DDBJ databases">
        <title>Sequencing the genomes of 1000 actinobacteria strains.</title>
        <authorList>
            <person name="Klenk H.-P."/>
        </authorList>
    </citation>
    <scope>NUCLEOTIDE SEQUENCE [LARGE SCALE GENOMIC DNA]</scope>
    <source>
        <strain evidence="1 2">DSM 45779</strain>
    </source>
</reference>
<dbReference type="AlphaFoldDB" id="A0A4Q7UZF3"/>
<keyword evidence="2" id="KW-1185">Reference proteome</keyword>
<evidence type="ECO:0000313" key="2">
    <source>
        <dbReference type="Proteomes" id="UP000291591"/>
    </source>
</evidence>
<dbReference type="OrthoDB" id="4313900at2"/>
<protein>
    <submittedName>
        <fullName evidence="1">Uncharacterized protein</fullName>
    </submittedName>
</protein>
<proteinExistence type="predicted"/>
<dbReference type="EMBL" id="SHKL01000001">
    <property type="protein sequence ID" value="RZT87537.1"/>
    <property type="molecule type" value="Genomic_DNA"/>
</dbReference>
<dbReference type="RefSeq" id="WP_130291676.1">
    <property type="nucleotide sequence ID" value="NZ_SHKL01000001.1"/>
</dbReference>
<dbReference type="Proteomes" id="UP000291591">
    <property type="component" value="Unassembled WGS sequence"/>
</dbReference>